<name>A0AAZ1XS54_OREAU</name>
<reference evidence="3" key="1">
    <citation type="submission" date="2020-03" db="EMBL/GenBank/DDBJ databases">
        <title>Evolution of repeat sequences and sex chromosomes of tilapia species revealed by chromosome-level genomes.</title>
        <authorList>
            <person name="Xu L."/>
            <person name="Tao W."/>
            <person name="Wang D."/>
            <person name="Zhou Q."/>
        </authorList>
    </citation>
    <scope>NUCLEOTIDE SEQUENCE [LARGE SCALE GENOMIC DNA]</scope>
    <source>
        <strain evidence="3">Israel</strain>
    </source>
</reference>
<dbReference type="AlphaFoldDB" id="A0AAZ1XS54"/>
<dbReference type="Proteomes" id="UP000472276">
    <property type="component" value="Unassembled WGS sequence"/>
</dbReference>
<sequence length="67" mass="7608">LTLLYLLFVYLESPPPALSSPVPQQQAHLANGGRPYSQQMGDRKPIGACLDEQCCRHRREFYACRSE</sequence>
<keyword evidence="1" id="KW-0732">Signal</keyword>
<reference evidence="2" key="3">
    <citation type="submission" date="2025-09" db="UniProtKB">
        <authorList>
            <consortium name="Ensembl"/>
        </authorList>
    </citation>
    <scope>IDENTIFICATION</scope>
</reference>
<keyword evidence="3" id="KW-1185">Reference proteome</keyword>
<proteinExistence type="predicted"/>
<reference evidence="2" key="2">
    <citation type="submission" date="2025-08" db="UniProtKB">
        <authorList>
            <consortium name="Ensembl"/>
        </authorList>
    </citation>
    <scope>IDENTIFICATION</scope>
</reference>
<accession>A0AAZ1XS54</accession>
<evidence type="ECO:0000256" key="1">
    <source>
        <dbReference type="SAM" id="SignalP"/>
    </source>
</evidence>
<evidence type="ECO:0000313" key="2">
    <source>
        <dbReference type="Ensembl" id="ENSOABP00000070469.1"/>
    </source>
</evidence>
<feature type="chain" id="PRO_5044186121" evidence="1">
    <location>
        <begin position="20"/>
        <end position="67"/>
    </location>
</feature>
<feature type="signal peptide" evidence="1">
    <location>
        <begin position="1"/>
        <end position="19"/>
    </location>
</feature>
<dbReference type="Ensembl" id="ENSOABT00000084234.1">
    <property type="protein sequence ID" value="ENSOABP00000070469.1"/>
    <property type="gene ID" value="ENSOABG00000028580.1"/>
</dbReference>
<organism evidence="2 3">
    <name type="scientific">Oreochromis aureus</name>
    <name type="common">Israeli tilapia</name>
    <name type="synonym">Chromis aureus</name>
    <dbReference type="NCBI Taxonomy" id="47969"/>
    <lineage>
        <taxon>Eukaryota</taxon>
        <taxon>Metazoa</taxon>
        <taxon>Chordata</taxon>
        <taxon>Craniata</taxon>
        <taxon>Vertebrata</taxon>
        <taxon>Euteleostomi</taxon>
        <taxon>Actinopterygii</taxon>
        <taxon>Neopterygii</taxon>
        <taxon>Teleostei</taxon>
        <taxon>Neoteleostei</taxon>
        <taxon>Acanthomorphata</taxon>
        <taxon>Ovalentaria</taxon>
        <taxon>Cichlomorphae</taxon>
        <taxon>Cichliformes</taxon>
        <taxon>Cichlidae</taxon>
        <taxon>African cichlids</taxon>
        <taxon>Pseudocrenilabrinae</taxon>
        <taxon>Oreochromini</taxon>
        <taxon>Oreochromis</taxon>
    </lineage>
</organism>
<protein>
    <submittedName>
        <fullName evidence="2">Uncharacterized protein</fullName>
    </submittedName>
</protein>
<evidence type="ECO:0000313" key="3">
    <source>
        <dbReference type="Proteomes" id="UP000472276"/>
    </source>
</evidence>